<comment type="caution">
    <text evidence="1">The sequence shown here is derived from an EMBL/GenBank/DDBJ whole genome shotgun (WGS) entry which is preliminary data.</text>
</comment>
<organism evidence="1 2">
    <name type="scientific">Rosa chinensis</name>
    <name type="common">China rose</name>
    <dbReference type="NCBI Taxonomy" id="74649"/>
    <lineage>
        <taxon>Eukaryota</taxon>
        <taxon>Viridiplantae</taxon>
        <taxon>Streptophyta</taxon>
        <taxon>Embryophyta</taxon>
        <taxon>Tracheophyta</taxon>
        <taxon>Spermatophyta</taxon>
        <taxon>Magnoliopsida</taxon>
        <taxon>eudicotyledons</taxon>
        <taxon>Gunneridae</taxon>
        <taxon>Pentapetalae</taxon>
        <taxon>rosids</taxon>
        <taxon>fabids</taxon>
        <taxon>Rosales</taxon>
        <taxon>Rosaceae</taxon>
        <taxon>Rosoideae</taxon>
        <taxon>Rosoideae incertae sedis</taxon>
        <taxon>Rosa</taxon>
    </lineage>
</organism>
<keyword evidence="2" id="KW-1185">Reference proteome</keyword>
<name>A0A2P6RBQ6_ROSCH</name>
<sequence length="53" mass="6103">MASLMWGNLESIFLCWRMSNSKCMSSLSLVCGVLESFNFSNICIMQYMSEICY</sequence>
<reference evidence="1 2" key="1">
    <citation type="journal article" date="2018" name="Nat. Genet.">
        <title>The Rosa genome provides new insights in the design of modern roses.</title>
        <authorList>
            <person name="Bendahmane M."/>
        </authorList>
    </citation>
    <scope>NUCLEOTIDE SEQUENCE [LARGE SCALE GENOMIC DNA]</scope>
    <source>
        <strain evidence="2">cv. Old Blush</strain>
    </source>
</reference>
<evidence type="ECO:0000313" key="1">
    <source>
        <dbReference type="EMBL" id="PRQ43859.1"/>
    </source>
</evidence>
<gene>
    <name evidence="1" type="ORF">RchiOBHm_Chr3g0472901</name>
</gene>
<dbReference type="Proteomes" id="UP000238479">
    <property type="component" value="Chromosome 3"/>
</dbReference>
<evidence type="ECO:0000313" key="2">
    <source>
        <dbReference type="Proteomes" id="UP000238479"/>
    </source>
</evidence>
<dbReference type="EMBL" id="PDCK01000041">
    <property type="protein sequence ID" value="PRQ43859.1"/>
    <property type="molecule type" value="Genomic_DNA"/>
</dbReference>
<accession>A0A2P6RBQ6</accession>
<dbReference type="Gramene" id="PRQ43859">
    <property type="protein sequence ID" value="PRQ43859"/>
    <property type="gene ID" value="RchiOBHm_Chr3g0472901"/>
</dbReference>
<dbReference type="AlphaFoldDB" id="A0A2P6RBQ6"/>
<proteinExistence type="predicted"/>
<protein>
    <submittedName>
        <fullName evidence="1">Uncharacterized protein</fullName>
    </submittedName>
</protein>